<proteinExistence type="predicted"/>
<evidence type="ECO:0000313" key="3">
    <source>
        <dbReference type="Proteomes" id="UP000694404"/>
    </source>
</evidence>
<dbReference type="PROSITE" id="PS50878">
    <property type="entry name" value="RT_POL"/>
    <property type="match status" value="1"/>
</dbReference>
<feature type="domain" description="Reverse transcriptase" evidence="1">
    <location>
        <begin position="1"/>
        <end position="91"/>
    </location>
</feature>
<dbReference type="InterPro" id="IPR000477">
    <property type="entry name" value="RT_dom"/>
</dbReference>
<protein>
    <recommendedName>
        <fullName evidence="1">Reverse transcriptase domain-containing protein</fullName>
    </recommendedName>
</protein>
<evidence type="ECO:0000313" key="2">
    <source>
        <dbReference type="Ensembl" id="ENSCABP00000020608.1"/>
    </source>
</evidence>
<dbReference type="Proteomes" id="UP000694404">
    <property type="component" value="Unplaced"/>
</dbReference>
<reference evidence="2" key="1">
    <citation type="submission" date="2025-08" db="UniProtKB">
        <authorList>
            <consortium name="Ensembl"/>
        </authorList>
    </citation>
    <scope>IDENTIFICATION</scope>
</reference>
<keyword evidence="3" id="KW-1185">Reference proteome</keyword>
<sequence length="91" mass="10025">MSNDMYDGAVPTARGSCGERKQFLVTAGIHQALGLSPFLFTMVLDALTESSQRGVPWHLPFTDDVVLVGDRKEEVKEDAEKHAGAYWKETA</sequence>
<reference evidence="2" key="2">
    <citation type="submission" date="2025-09" db="UniProtKB">
        <authorList>
            <consortium name="Ensembl"/>
        </authorList>
    </citation>
    <scope>IDENTIFICATION</scope>
</reference>
<dbReference type="Ensembl" id="ENSCABT00000022582.1">
    <property type="protein sequence ID" value="ENSCABP00000020608.1"/>
    <property type="gene ID" value="ENSCABG00000015192.1"/>
</dbReference>
<name>A0A8C0H994_CHEAB</name>
<accession>A0A8C0H994</accession>
<evidence type="ECO:0000259" key="1">
    <source>
        <dbReference type="PROSITE" id="PS50878"/>
    </source>
</evidence>
<organism evidence="2 3">
    <name type="scientific">Chelonoidis abingdonii</name>
    <name type="common">Abingdon island giant tortoise</name>
    <name type="synonym">Testudo abingdonii</name>
    <dbReference type="NCBI Taxonomy" id="106734"/>
    <lineage>
        <taxon>Eukaryota</taxon>
        <taxon>Metazoa</taxon>
        <taxon>Chordata</taxon>
        <taxon>Craniata</taxon>
        <taxon>Vertebrata</taxon>
        <taxon>Euteleostomi</taxon>
        <taxon>Archelosauria</taxon>
        <taxon>Testudinata</taxon>
        <taxon>Testudines</taxon>
        <taxon>Cryptodira</taxon>
        <taxon>Durocryptodira</taxon>
        <taxon>Testudinoidea</taxon>
        <taxon>Testudinidae</taxon>
        <taxon>Chelonoidis</taxon>
    </lineage>
</organism>
<dbReference type="AlphaFoldDB" id="A0A8C0H994"/>